<evidence type="ECO:0000313" key="5">
    <source>
        <dbReference type="Proteomes" id="UP001195483"/>
    </source>
</evidence>
<evidence type="ECO:0000256" key="1">
    <source>
        <dbReference type="ARBA" id="ARBA00010364"/>
    </source>
</evidence>
<evidence type="ECO:0000256" key="2">
    <source>
        <dbReference type="SAM" id="MobiDB-lite"/>
    </source>
</evidence>
<reference evidence="4" key="1">
    <citation type="journal article" date="2021" name="Genome Biol. Evol.">
        <title>A High-Quality Reference Genome for a Parasitic Bivalve with Doubly Uniparental Inheritance (Bivalvia: Unionida).</title>
        <authorList>
            <person name="Smith C.H."/>
        </authorList>
    </citation>
    <scope>NUCLEOTIDE SEQUENCE</scope>
    <source>
        <strain evidence="4">CHS0354</strain>
    </source>
</reference>
<feature type="transmembrane region" description="Helical" evidence="3">
    <location>
        <begin position="12"/>
        <end position="37"/>
    </location>
</feature>
<keyword evidence="3" id="KW-0472">Membrane</keyword>
<keyword evidence="5" id="KW-1185">Reference proteome</keyword>
<evidence type="ECO:0000313" key="4">
    <source>
        <dbReference type="EMBL" id="KAK3604664.1"/>
    </source>
</evidence>
<dbReference type="InterPro" id="IPR036591">
    <property type="entry name" value="YggU-like_sf"/>
</dbReference>
<comment type="similarity">
    <text evidence="1">Belongs to the UPF0235 family.</text>
</comment>
<dbReference type="Proteomes" id="UP001195483">
    <property type="component" value="Unassembled WGS sequence"/>
</dbReference>
<dbReference type="HAMAP" id="MF_00634">
    <property type="entry name" value="UPF0235"/>
    <property type="match status" value="1"/>
</dbReference>
<dbReference type="InterPro" id="IPR003746">
    <property type="entry name" value="DUF167"/>
</dbReference>
<organism evidence="4 5">
    <name type="scientific">Potamilus streckersoni</name>
    <dbReference type="NCBI Taxonomy" id="2493646"/>
    <lineage>
        <taxon>Eukaryota</taxon>
        <taxon>Metazoa</taxon>
        <taxon>Spiralia</taxon>
        <taxon>Lophotrochozoa</taxon>
        <taxon>Mollusca</taxon>
        <taxon>Bivalvia</taxon>
        <taxon>Autobranchia</taxon>
        <taxon>Heteroconchia</taxon>
        <taxon>Palaeoheterodonta</taxon>
        <taxon>Unionida</taxon>
        <taxon>Unionoidea</taxon>
        <taxon>Unionidae</taxon>
        <taxon>Ambleminae</taxon>
        <taxon>Lampsilini</taxon>
        <taxon>Potamilus</taxon>
    </lineage>
</organism>
<evidence type="ECO:0000256" key="3">
    <source>
        <dbReference type="SAM" id="Phobius"/>
    </source>
</evidence>
<gene>
    <name evidence="4" type="ORF">CHS0354_009275</name>
</gene>
<dbReference type="Pfam" id="PF02594">
    <property type="entry name" value="DUF167"/>
    <property type="match status" value="1"/>
</dbReference>
<keyword evidence="3" id="KW-0812">Transmembrane</keyword>
<dbReference type="GO" id="GO:0005737">
    <property type="term" value="C:cytoplasm"/>
    <property type="evidence" value="ECO:0007669"/>
    <property type="project" value="TreeGrafter"/>
</dbReference>
<keyword evidence="3" id="KW-1133">Transmembrane helix</keyword>
<dbReference type="PANTHER" id="PTHR13420:SF7">
    <property type="entry name" value="UPF0235 PROTEIN C15ORF40"/>
    <property type="match status" value="1"/>
</dbReference>
<dbReference type="Gene3D" id="3.30.1200.10">
    <property type="entry name" value="YggU-like"/>
    <property type="match status" value="1"/>
</dbReference>
<dbReference type="PANTHER" id="PTHR13420">
    <property type="entry name" value="UPF0235 PROTEIN C15ORF40"/>
    <property type="match status" value="1"/>
</dbReference>
<comment type="caution">
    <text evidence="4">The sequence shown here is derived from an EMBL/GenBank/DDBJ whole genome shotgun (WGS) entry which is preliminary data.</text>
</comment>
<name>A0AAE0W864_9BIVA</name>
<reference evidence="4" key="2">
    <citation type="journal article" date="2021" name="Genome Biol. Evol.">
        <title>Developing a high-quality reference genome for a parasitic bivalve with doubly uniparental inheritance (Bivalvia: Unionida).</title>
        <authorList>
            <person name="Smith C.H."/>
        </authorList>
    </citation>
    <scope>NUCLEOTIDE SEQUENCE</scope>
    <source>
        <strain evidence="4">CHS0354</strain>
        <tissue evidence="4">Mantle</tissue>
    </source>
</reference>
<protein>
    <submittedName>
        <fullName evidence="4">Uncharacterized protein</fullName>
    </submittedName>
</protein>
<reference evidence="4" key="3">
    <citation type="submission" date="2023-05" db="EMBL/GenBank/DDBJ databases">
        <authorList>
            <person name="Smith C.H."/>
        </authorList>
    </citation>
    <scope>NUCLEOTIDE SEQUENCE</scope>
    <source>
        <strain evidence="4">CHS0354</strain>
        <tissue evidence="4">Mantle</tissue>
    </source>
</reference>
<proteinExistence type="inferred from homology"/>
<dbReference type="AlphaFoldDB" id="A0AAE0W864"/>
<dbReference type="SUPFAM" id="SSF69786">
    <property type="entry name" value="YggU-like"/>
    <property type="match status" value="1"/>
</dbReference>
<dbReference type="NCBIfam" id="TIGR00251">
    <property type="entry name" value="DUF167 family protein"/>
    <property type="match status" value="1"/>
</dbReference>
<feature type="region of interest" description="Disordered" evidence="2">
    <location>
        <begin position="72"/>
        <end position="91"/>
    </location>
</feature>
<dbReference type="SMART" id="SM01152">
    <property type="entry name" value="DUF167"/>
    <property type="match status" value="1"/>
</dbReference>
<accession>A0AAE0W864</accession>
<dbReference type="EMBL" id="JAEAOA010000602">
    <property type="protein sequence ID" value="KAK3604664.1"/>
    <property type="molecule type" value="Genomic_DNA"/>
</dbReference>
<sequence length="186" mass="20543">MLIIYDNHILDIVSLKTAVILCTCFAFSTYSICLIICDLPCMLRSWLIHVLTAVTPEVPRQGYRATHIRLMPKKDNPHRKRETSATASQGPVTASGSAIRIRILAKPGAKQNTITDIGEEQVGIQIAAPPVDGEANAELVKYLSKLLGVKKSDITLDKGSKSRNKDVLIFGLTVQEVMDKLRKEME</sequence>
<feature type="compositionally biased region" description="Basic residues" evidence="2">
    <location>
        <begin position="72"/>
        <end position="81"/>
    </location>
</feature>